<comment type="caution">
    <text evidence="1">The sequence shown here is derived from an EMBL/GenBank/DDBJ whole genome shotgun (WGS) entry which is preliminary data.</text>
</comment>
<dbReference type="EMBL" id="CM056811">
    <property type="protein sequence ID" value="KAJ8637246.1"/>
    <property type="molecule type" value="Genomic_DNA"/>
</dbReference>
<organism evidence="1 2">
    <name type="scientific">Persea americana</name>
    <name type="common">Avocado</name>
    <dbReference type="NCBI Taxonomy" id="3435"/>
    <lineage>
        <taxon>Eukaryota</taxon>
        <taxon>Viridiplantae</taxon>
        <taxon>Streptophyta</taxon>
        <taxon>Embryophyta</taxon>
        <taxon>Tracheophyta</taxon>
        <taxon>Spermatophyta</taxon>
        <taxon>Magnoliopsida</taxon>
        <taxon>Magnoliidae</taxon>
        <taxon>Laurales</taxon>
        <taxon>Lauraceae</taxon>
        <taxon>Persea</taxon>
    </lineage>
</organism>
<reference evidence="1 2" key="1">
    <citation type="journal article" date="2022" name="Hortic Res">
        <title>A haplotype resolved chromosomal level avocado genome allows analysis of novel avocado genes.</title>
        <authorList>
            <person name="Nath O."/>
            <person name="Fletcher S.J."/>
            <person name="Hayward A."/>
            <person name="Shaw L.M."/>
            <person name="Masouleh A.K."/>
            <person name="Furtado A."/>
            <person name="Henry R.J."/>
            <person name="Mitter N."/>
        </authorList>
    </citation>
    <scope>NUCLEOTIDE SEQUENCE [LARGE SCALE GENOMIC DNA]</scope>
    <source>
        <strain evidence="2">cv. Hass</strain>
    </source>
</reference>
<proteinExistence type="predicted"/>
<protein>
    <submittedName>
        <fullName evidence="1">Uncharacterized protein</fullName>
    </submittedName>
</protein>
<sequence length="97" mass="10933">MITASTIQRKITLPRLLLKIGEKKRTGVQSDDAAEQLDSDWVPDQLQLEPLDSVFVEFIFQMSQSQILSVMCSLCKGWNLGLKDSSVKWTDCAICKL</sequence>
<gene>
    <name evidence="1" type="ORF">MRB53_011513</name>
</gene>
<dbReference type="Proteomes" id="UP001234297">
    <property type="component" value="Chromosome 3"/>
</dbReference>
<keyword evidence="2" id="KW-1185">Reference proteome</keyword>
<evidence type="ECO:0000313" key="1">
    <source>
        <dbReference type="EMBL" id="KAJ8637246.1"/>
    </source>
</evidence>
<accession>A0ACC2LV74</accession>
<name>A0ACC2LV74_PERAE</name>
<evidence type="ECO:0000313" key="2">
    <source>
        <dbReference type="Proteomes" id="UP001234297"/>
    </source>
</evidence>